<dbReference type="RefSeq" id="WP_220299792.1">
    <property type="nucleotide sequence ID" value="NZ_JAEUAW010000003.1"/>
</dbReference>
<keyword evidence="4" id="KW-1185">Reference proteome</keyword>
<dbReference type="SUPFAM" id="SSF51569">
    <property type="entry name" value="Aldolase"/>
    <property type="match status" value="1"/>
</dbReference>
<sequence>MNLTAGGVLMMAVSPFSPSGVPDLERLKALGSDAAGNGFTGLVVAGGAGELAALTDGEIVDMVAAAAPSIGGQCALIAGIYARPESTRMVNELAAAGADALLCFADPTPDSDADAGLADLLAENARGSNLGVVVDHDGGRFTVAGLQTVSQRYGNLVLKWGTPDLRAWGDLRSQLPGVAAWYCGGGDDVAPGFAAQGADGFTSTAANVAPTAIAALQRLIAEGSLREAGDWVASHLQPLASLRSARPGYVPAVTKAAMANAGRGAGEPRSRDARFRETDAHALAIAVAALEAAI</sequence>
<dbReference type="PANTHER" id="PTHR12128:SF66">
    <property type="entry name" value="4-HYDROXY-2-OXOGLUTARATE ALDOLASE, MITOCHONDRIAL"/>
    <property type="match status" value="1"/>
</dbReference>
<accession>A0ABS7HLB2</accession>
<evidence type="ECO:0000313" key="3">
    <source>
        <dbReference type="EMBL" id="MBW9093071.1"/>
    </source>
</evidence>
<proteinExistence type="inferred from homology"/>
<dbReference type="Gene3D" id="3.20.20.70">
    <property type="entry name" value="Aldolase class I"/>
    <property type="match status" value="1"/>
</dbReference>
<dbReference type="PANTHER" id="PTHR12128">
    <property type="entry name" value="DIHYDRODIPICOLINATE SYNTHASE"/>
    <property type="match status" value="1"/>
</dbReference>
<dbReference type="CDD" id="cd00408">
    <property type="entry name" value="DHDPS-like"/>
    <property type="match status" value="1"/>
</dbReference>
<evidence type="ECO:0000313" key="4">
    <source>
        <dbReference type="Proteomes" id="UP001196843"/>
    </source>
</evidence>
<dbReference type="InterPro" id="IPR013785">
    <property type="entry name" value="Aldolase_TIM"/>
</dbReference>
<dbReference type="EMBL" id="JAEUAW010000003">
    <property type="protein sequence ID" value="MBW9093071.1"/>
    <property type="molecule type" value="Genomic_DNA"/>
</dbReference>
<evidence type="ECO:0000256" key="2">
    <source>
        <dbReference type="ARBA" id="ARBA00023239"/>
    </source>
</evidence>
<protein>
    <submittedName>
        <fullName evidence="3">Dihydrodipicolinate synthase family protein</fullName>
    </submittedName>
</protein>
<dbReference type="InterPro" id="IPR002220">
    <property type="entry name" value="DapA-like"/>
</dbReference>
<gene>
    <name evidence="3" type="ORF">JNB62_05195</name>
</gene>
<dbReference type="SMART" id="SM01130">
    <property type="entry name" value="DHDPS"/>
    <property type="match status" value="1"/>
</dbReference>
<reference evidence="3 4" key="1">
    <citation type="journal article" date="2021" name="MBio">
        <title>Poor Competitiveness of Bradyrhizobium in Pigeon Pea Root Colonization in Indian Soils.</title>
        <authorList>
            <person name="Chalasani D."/>
            <person name="Basu A."/>
            <person name="Pullabhotla S.V.S.R.N."/>
            <person name="Jorrin B."/>
            <person name="Neal A.L."/>
            <person name="Poole P.S."/>
            <person name="Podile A.R."/>
            <person name="Tkacz A."/>
        </authorList>
    </citation>
    <scope>NUCLEOTIDE SEQUENCE [LARGE SCALE GENOMIC DNA]</scope>
    <source>
        <strain evidence="3 4">HU14</strain>
    </source>
</reference>
<dbReference type="Pfam" id="PF00701">
    <property type="entry name" value="DHDPS"/>
    <property type="match status" value="1"/>
</dbReference>
<comment type="caution">
    <text evidence="3">The sequence shown here is derived from an EMBL/GenBank/DDBJ whole genome shotgun (WGS) entry which is preliminary data.</text>
</comment>
<dbReference type="Proteomes" id="UP001196843">
    <property type="component" value="Unassembled WGS sequence"/>
</dbReference>
<keyword evidence="2" id="KW-0456">Lyase</keyword>
<comment type="similarity">
    <text evidence="1">Belongs to the DapA family.</text>
</comment>
<evidence type="ECO:0000256" key="1">
    <source>
        <dbReference type="ARBA" id="ARBA00007592"/>
    </source>
</evidence>
<organism evidence="3 4">
    <name type="scientific">Microbacterium jejuense</name>
    <dbReference type="NCBI Taxonomy" id="1263637"/>
    <lineage>
        <taxon>Bacteria</taxon>
        <taxon>Bacillati</taxon>
        <taxon>Actinomycetota</taxon>
        <taxon>Actinomycetes</taxon>
        <taxon>Micrococcales</taxon>
        <taxon>Microbacteriaceae</taxon>
        <taxon>Microbacterium</taxon>
    </lineage>
</organism>
<name>A0ABS7HLB2_9MICO</name>